<accession>A0AAV2E2G5</accession>
<reference evidence="2 3" key="1">
    <citation type="submission" date="2024-04" db="EMBL/GenBank/DDBJ databases">
        <authorList>
            <person name="Fracassetti M."/>
        </authorList>
    </citation>
    <scope>NUCLEOTIDE SEQUENCE [LARGE SCALE GENOMIC DNA]</scope>
</reference>
<feature type="compositionally biased region" description="Polar residues" evidence="1">
    <location>
        <begin position="139"/>
        <end position="157"/>
    </location>
</feature>
<dbReference type="AlphaFoldDB" id="A0AAV2E2G5"/>
<dbReference type="Proteomes" id="UP001497516">
    <property type="component" value="Chromosome 4"/>
</dbReference>
<name>A0AAV2E2G5_9ROSI</name>
<evidence type="ECO:0000313" key="3">
    <source>
        <dbReference type="Proteomes" id="UP001497516"/>
    </source>
</evidence>
<feature type="compositionally biased region" description="Basic and acidic residues" evidence="1">
    <location>
        <begin position="55"/>
        <end position="68"/>
    </location>
</feature>
<feature type="compositionally biased region" description="Basic and acidic residues" evidence="1">
    <location>
        <begin position="161"/>
        <end position="172"/>
    </location>
</feature>
<evidence type="ECO:0008006" key="4">
    <source>
        <dbReference type="Google" id="ProtNLM"/>
    </source>
</evidence>
<proteinExistence type="predicted"/>
<keyword evidence="3" id="KW-1185">Reference proteome</keyword>
<dbReference type="EMBL" id="OZ034817">
    <property type="protein sequence ID" value="CAL1379963.1"/>
    <property type="molecule type" value="Genomic_DNA"/>
</dbReference>
<evidence type="ECO:0000256" key="1">
    <source>
        <dbReference type="SAM" id="MobiDB-lite"/>
    </source>
</evidence>
<feature type="compositionally biased region" description="Polar residues" evidence="1">
    <location>
        <begin position="17"/>
        <end position="37"/>
    </location>
</feature>
<gene>
    <name evidence="2" type="ORF">LTRI10_LOCUS21449</name>
</gene>
<organism evidence="2 3">
    <name type="scientific">Linum trigynum</name>
    <dbReference type="NCBI Taxonomy" id="586398"/>
    <lineage>
        <taxon>Eukaryota</taxon>
        <taxon>Viridiplantae</taxon>
        <taxon>Streptophyta</taxon>
        <taxon>Embryophyta</taxon>
        <taxon>Tracheophyta</taxon>
        <taxon>Spermatophyta</taxon>
        <taxon>Magnoliopsida</taxon>
        <taxon>eudicotyledons</taxon>
        <taxon>Gunneridae</taxon>
        <taxon>Pentapetalae</taxon>
        <taxon>rosids</taxon>
        <taxon>fabids</taxon>
        <taxon>Malpighiales</taxon>
        <taxon>Linaceae</taxon>
        <taxon>Linum</taxon>
    </lineage>
</organism>
<feature type="region of interest" description="Disordered" evidence="1">
    <location>
        <begin position="1"/>
        <end position="172"/>
    </location>
</feature>
<feature type="compositionally biased region" description="Polar residues" evidence="1">
    <location>
        <begin position="102"/>
        <end position="120"/>
    </location>
</feature>
<protein>
    <recommendedName>
        <fullName evidence="4">COP1-interacting protein 7</fullName>
    </recommendedName>
</protein>
<sequence length="218" mass="23603">MEVDCQQNKTVHESTLEADTNKSVVTGRKQWSSATQDPSKRKEHGKPESANTKGKSSEQDKIIRKEIQKISPEGVKQKSRNTISEKKERASSSQKEPKQKQIKVSTPNPQQPGQSASMNDSKIPAGHVKPGKEKGLTKEASSGHQPKMKTLSSTASGKISGKAEKATPEKGNIKGRKIEFALKQASAKSVLEDAQHPKAIFTDEAKGSSETAMAVDLC</sequence>
<evidence type="ECO:0000313" key="2">
    <source>
        <dbReference type="EMBL" id="CAL1379963.1"/>
    </source>
</evidence>
<feature type="compositionally biased region" description="Basic and acidic residues" evidence="1">
    <location>
        <begin position="83"/>
        <end position="99"/>
    </location>
</feature>